<dbReference type="Gene3D" id="3.90.220.20">
    <property type="entry name" value="DNA methylase specificity domains"/>
    <property type="match status" value="1"/>
</dbReference>
<evidence type="ECO:0000259" key="4">
    <source>
        <dbReference type="Pfam" id="PF01420"/>
    </source>
</evidence>
<dbReference type="Pfam" id="PF01420">
    <property type="entry name" value="Methylase_S"/>
    <property type="match status" value="1"/>
</dbReference>
<evidence type="ECO:0000313" key="5">
    <source>
        <dbReference type="EMBL" id="RHL76459.1"/>
    </source>
</evidence>
<protein>
    <recommendedName>
        <fullName evidence="4">Type I restriction modification DNA specificity domain-containing protein</fullName>
    </recommendedName>
</protein>
<comment type="similarity">
    <text evidence="1">Belongs to the type-I restriction system S methylase family.</text>
</comment>
<dbReference type="PANTHER" id="PTHR30408">
    <property type="entry name" value="TYPE-1 RESTRICTION ENZYME ECOKI SPECIFICITY PROTEIN"/>
    <property type="match status" value="1"/>
</dbReference>
<evidence type="ECO:0000256" key="1">
    <source>
        <dbReference type="ARBA" id="ARBA00010923"/>
    </source>
</evidence>
<dbReference type="RefSeq" id="WP_118375632.1">
    <property type="nucleotide sequence ID" value="NZ_QRPB01000020.1"/>
</dbReference>
<gene>
    <name evidence="5" type="ORF">DW001_13585</name>
</gene>
<dbReference type="GO" id="GO:0009307">
    <property type="term" value="P:DNA restriction-modification system"/>
    <property type="evidence" value="ECO:0007669"/>
    <property type="project" value="UniProtKB-KW"/>
</dbReference>
<dbReference type="InterPro" id="IPR044946">
    <property type="entry name" value="Restrct_endonuc_typeI_TRD_sf"/>
</dbReference>
<dbReference type="GO" id="GO:0003677">
    <property type="term" value="F:DNA binding"/>
    <property type="evidence" value="ECO:0007669"/>
    <property type="project" value="UniProtKB-KW"/>
</dbReference>
<dbReference type="PANTHER" id="PTHR30408:SF12">
    <property type="entry name" value="TYPE I RESTRICTION ENZYME MJAVIII SPECIFICITY SUBUNIT"/>
    <property type="match status" value="1"/>
</dbReference>
<feature type="domain" description="Type I restriction modification DNA specificity" evidence="4">
    <location>
        <begin position="3"/>
        <end position="178"/>
    </location>
</feature>
<evidence type="ECO:0000256" key="2">
    <source>
        <dbReference type="ARBA" id="ARBA00022747"/>
    </source>
</evidence>
<comment type="caution">
    <text evidence="5">The sequence shown here is derived from an EMBL/GenBank/DDBJ whole genome shotgun (WGS) entry which is preliminary data.</text>
</comment>
<reference evidence="5 6" key="1">
    <citation type="submission" date="2018-08" db="EMBL/GenBank/DDBJ databases">
        <title>A genome reference for cultivated species of the human gut microbiota.</title>
        <authorList>
            <person name="Zou Y."/>
            <person name="Xue W."/>
            <person name="Luo G."/>
        </authorList>
    </citation>
    <scope>NUCLEOTIDE SEQUENCE [LARGE SCALE GENOMIC DNA]</scope>
    <source>
        <strain evidence="5 6">AF36-2BH</strain>
    </source>
</reference>
<accession>A0A396FCU0</accession>
<keyword evidence="2" id="KW-0680">Restriction system</keyword>
<dbReference type="AlphaFoldDB" id="A0A396FCU0"/>
<evidence type="ECO:0000256" key="3">
    <source>
        <dbReference type="ARBA" id="ARBA00023125"/>
    </source>
</evidence>
<dbReference type="EMBL" id="QRPB01000020">
    <property type="protein sequence ID" value="RHL76459.1"/>
    <property type="molecule type" value="Genomic_DNA"/>
</dbReference>
<dbReference type="Gene3D" id="1.10.287.1120">
    <property type="entry name" value="Bipartite methylase S protein"/>
    <property type="match status" value="1"/>
</dbReference>
<keyword evidence="3" id="KW-0238">DNA-binding</keyword>
<dbReference type="SUPFAM" id="SSF116734">
    <property type="entry name" value="DNA methylase specificity domain"/>
    <property type="match status" value="1"/>
</dbReference>
<proteinExistence type="inferred from homology"/>
<dbReference type="Proteomes" id="UP000266698">
    <property type="component" value="Unassembled WGS sequence"/>
</dbReference>
<name>A0A396FCU0_9FIRM</name>
<dbReference type="InterPro" id="IPR000055">
    <property type="entry name" value="Restrct_endonuc_typeI_TRD"/>
</dbReference>
<dbReference type="InterPro" id="IPR052021">
    <property type="entry name" value="Type-I_RS_S_subunit"/>
</dbReference>
<organism evidence="5 6">
    <name type="scientific">Agathobacter rectalis</name>
    <dbReference type="NCBI Taxonomy" id="39491"/>
    <lineage>
        <taxon>Bacteria</taxon>
        <taxon>Bacillati</taxon>
        <taxon>Bacillota</taxon>
        <taxon>Clostridia</taxon>
        <taxon>Lachnospirales</taxon>
        <taxon>Lachnospiraceae</taxon>
        <taxon>Agathobacter</taxon>
    </lineage>
</organism>
<sequence length="192" mass="22036">MKPKVWEQRKVTDLGEIYIGLVTTMTEHYTDKGHLLIRNSDIKDGYFEFGENPIYLDEEFSERNKLRMHQLGDVITVHTGDIGTSAVIGENEVNSIGFATIVTRPNQEILDSNYFATYLNTDTHKQWAVSMATGDGRSNYNLKDYTKLVVPIPEIEEQKKIAACIVNLNSLITLHQRQTDFYKKISFYYISS</sequence>
<evidence type="ECO:0000313" key="6">
    <source>
        <dbReference type="Proteomes" id="UP000266698"/>
    </source>
</evidence>